<protein>
    <submittedName>
        <fullName evidence="1">Uncharacterized protein</fullName>
    </submittedName>
</protein>
<accession>A0A108EP66</accession>
<evidence type="ECO:0000313" key="1">
    <source>
        <dbReference type="EMBL" id="KWN14697.1"/>
    </source>
</evidence>
<gene>
    <name evidence="1" type="ORF">WT83_16525</name>
</gene>
<reference evidence="1 2" key="1">
    <citation type="submission" date="2015-11" db="EMBL/GenBank/DDBJ databases">
        <title>Expanding the genomic diversity of Burkholderia species for the development of highly accurate diagnostics.</title>
        <authorList>
            <person name="Sahl J."/>
            <person name="Keim P."/>
            <person name="Wagner D."/>
        </authorList>
    </citation>
    <scope>NUCLEOTIDE SEQUENCE [LARGE SCALE GENOMIC DNA]</scope>
    <source>
        <strain evidence="1 2">MSMB793WGS</strain>
    </source>
</reference>
<dbReference type="AlphaFoldDB" id="A0A108EP66"/>
<sequence>MSKRTEYHQPLLLRSQCSASRQPCILDCVANDAIDVKSGRIRDTKCLDRLIAEHMTDNLLYLDHSLLMTGAFICI</sequence>
<name>A0A108EP66_9BURK</name>
<evidence type="ECO:0000313" key="2">
    <source>
        <dbReference type="Proteomes" id="UP000068016"/>
    </source>
</evidence>
<dbReference type="EMBL" id="LPLZ01000046">
    <property type="protein sequence ID" value="KWN14697.1"/>
    <property type="molecule type" value="Genomic_DNA"/>
</dbReference>
<organism evidence="1 2">
    <name type="scientific">Burkholderia territorii</name>
    <dbReference type="NCBI Taxonomy" id="1503055"/>
    <lineage>
        <taxon>Bacteria</taxon>
        <taxon>Pseudomonadati</taxon>
        <taxon>Pseudomonadota</taxon>
        <taxon>Betaproteobacteria</taxon>
        <taxon>Burkholderiales</taxon>
        <taxon>Burkholderiaceae</taxon>
        <taxon>Burkholderia</taxon>
        <taxon>Burkholderia cepacia complex</taxon>
    </lineage>
</organism>
<proteinExistence type="predicted"/>
<dbReference type="Proteomes" id="UP000068016">
    <property type="component" value="Unassembled WGS sequence"/>
</dbReference>
<comment type="caution">
    <text evidence="1">The sequence shown here is derived from an EMBL/GenBank/DDBJ whole genome shotgun (WGS) entry which is preliminary data.</text>
</comment>